<gene>
    <name evidence="1" type="ORF">BGL_2c26830</name>
</gene>
<dbReference type="HOGENOM" id="CLU_111103_1_0_4"/>
<dbReference type="Proteomes" id="UP000031838">
    <property type="component" value="Chromosome 2"/>
</dbReference>
<sequence length="123" mass="14485">MSLEPLFVANRVVAIILPTKPFVEWITAADPTQSNANITLADTHEEPSAFLIPTDKTDDLDHPGKRWIQRNWKLLFERMLEGWYADPALWRRNRTLKMFREWCEIRIHSLVLDCGDTELEYED</sequence>
<proteinExistence type="predicted"/>
<reference evidence="1 2" key="2">
    <citation type="journal article" date="2016" name="Appl. Microbiol. Biotechnol.">
        <title>Mutations improving production and secretion of extracellular lipase by Burkholderia glumae PG1.</title>
        <authorList>
            <person name="Knapp A."/>
            <person name="Voget S."/>
            <person name="Gao R."/>
            <person name="Zaburannyi N."/>
            <person name="Krysciak D."/>
            <person name="Breuer M."/>
            <person name="Hauer B."/>
            <person name="Streit W.R."/>
            <person name="Muller R."/>
            <person name="Daniel R."/>
            <person name="Jaeger K.E."/>
        </authorList>
    </citation>
    <scope>NUCLEOTIDE SEQUENCE [LARGE SCALE GENOMIC DNA]</scope>
    <source>
        <strain evidence="1 2">PG1</strain>
    </source>
</reference>
<evidence type="ECO:0000313" key="2">
    <source>
        <dbReference type="Proteomes" id="UP000031838"/>
    </source>
</evidence>
<protein>
    <submittedName>
        <fullName evidence="1">Uncharacterized protein</fullName>
    </submittedName>
</protein>
<dbReference type="EMBL" id="CP002581">
    <property type="protein sequence ID" value="AJK50737.1"/>
    <property type="molecule type" value="Genomic_DNA"/>
</dbReference>
<dbReference type="RefSeq" id="WP_042628965.1">
    <property type="nucleotide sequence ID" value="NZ_CP002581.1"/>
</dbReference>
<evidence type="ECO:0000313" key="1">
    <source>
        <dbReference type="EMBL" id="AJK50737.1"/>
    </source>
</evidence>
<reference evidence="2" key="1">
    <citation type="submission" date="2011-03" db="EMBL/GenBank/DDBJ databases">
        <authorList>
            <person name="Voget S."/>
            <person name="Streit W.R."/>
            <person name="Jaeger K.E."/>
            <person name="Daniel R."/>
        </authorList>
    </citation>
    <scope>NUCLEOTIDE SEQUENCE [LARGE SCALE GENOMIC DNA]</scope>
    <source>
        <strain evidence="2">PG1</strain>
    </source>
</reference>
<dbReference type="KEGG" id="bgp:BGL_2c26830"/>
<accession>A0A0B6RZE0</accession>
<organism evidence="1 2">
    <name type="scientific">Burkholderia plantarii</name>
    <dbReference type="NCBI Taxonomy" id="41899"/>
    <lineage>
        <taxon>Bacteria</taxon>
        <taxon>Pseudomonadati</taxon>
        <taxon>Pseudomonadota</taxon>
        <taxon>Betaproteobacteria</taxon>
        <taxon>Burkholderiales</taxon>
        <taxon>Burkholderiaceae</taxon>
        <taxon>Burkholderia</taxon>
    </lineage>
</organism>
<dbReference type="AlphaFoldDB" id="A0A0B6RZE0"/>
<keyword evidence="2" id="KW-1185">Reference proteome</keyword>
<name>A0A0B6RZE0_BURPL</name>